<dbReference type="InterPro" id="IPR036107">
    <property type="entry name" value="CsrA_sf"/>
</dbReference>
<accession>A0A0W0TGX6</accession>
<dbReference type="OrthoDB" id="5653333at2"/>
<dbReference type="GO" id="GO:0006402">
    <property type="term" value="P:mRNA catabolic process"/>
    <property type="evidence" value="ECO:0007669"/>
    <property type="project" value="InterPro"/>
</dbReference>
<dbReference type="PATRIC" id="fig|453.4.peg.2760"/>
<dbReference type="STRING" id="453.Lfee_2516"/>
<dbReference type="GO" id="GO:0006109">
    <property type="term" value="P:regulation of carbohydrate metabolic process"/>
    <property type="evidence" value="ECO:0007669"/>
    <property type="project" value="InterPro"/>
</dbReference>
<evidence type="ECO:0000313" key="3">
    <source>
        <dbReference type="EMBL" id="SPX62064.1"/>
    </source>
</evidence>
<proteinExistence type="predicted"/>
<dbReference type="Proteomes" id="UP000251942">
    <property type="component" value="Unassembled WGS sequence"/>
</dbReference>
<name>A0A0W0TGX6_9GAMM</name>
<reference evidence="2 4" key="1">
    <citation type="submission" date="2015-11" db="EMBL/GenBank/DDBJ databases">
        <title>Genomic analysis of 38 Legionella species identifies large and diverse effector repertoires.</title>
        <authorList>
            <person name="Burstein D."/>
            <person name="Amaro F."/>
            <person name="Zusman T."/>
            <person name="Lifshitz Z."/>
            <person name="Cohen O."/>
            <person name="Gilbert J.A."/>
            <person name="Pupko T."/>
            <person name="Shuman H.A."/>
            <person name="Segal G."/>
        </authorList>
    </citation>
    <scope>NUCLEOTIDE SEQUENCE [LARGE SCALE GENOMIC DNA]</scope>
    <source>
        <strain evidence="2 4">WO-44C</strain>
    </source>
</reference>
<sequence>MLIVTRQVGERIRLGANLEIEIRAIEGNEVAIAIHADKREPFHATPPHKLYGTQEGRLFRAANVGHL</sequence>
<evidence type="ECO:0000313" key="4">
    <source>
        <dbReference type="Proteomes" id="UP000054698"/>
    </source>
</evidence>
<dbReference type="EMBL" id="LNYB01000085">
    <property type="protein sequence ID" value="KTC94852.1"/>
    <property type="molecule type" value="Genomic_DNA"/>
</dbReference>
<evidence type="ECO:0000313" key="2">
    <source>
        <dbReference type="EMBL" id="KTC94852.1"/>
    </source>
</evidence>
<dbReference type="Pfam" id="PF02599">
    <property type="entry name" value="CsrA"/>
    <property type="match status" value="1"/>
</dbReference>
<keyword evidence="4" id="KW-1185">Reference proteome</keyword>
<dbReference type="RefSeq" id="WP_058447368.1">
    <property type="nucleotide sequence ID" value="NZ_CAAAHT010000033.1"/>
</dbReference>
<evidence type="ECO:0000313" key="5">
    <source>
        <dbReference type="Proteomes" id="UP000251942"/>
    </source>
</evidence>
<dbReference type="AlphaFoldDB" id="A0A0W0TGX6"/>
<keyword evidence="1" id="KW-0010">Activator</keyword>
<dbReference type="Gene3D" id="2.60.40.4380">
    <property type="entry name" value="Translational regulator CsrA"/>
    <property type="match status" value="1"/>
</dbReference>
<dbReference type="InterPro" id="IPR003751">
    <property type="entry name" value="CsrA"/>
</dbReference>
<gene>
    <name evidence="2" type="ORF">Lfee_2516</name>
    <name evidence="3" type="ORF">NCTC12022_02821</name>
</gene>
<evidence type="ECO:0000256" key="1">
    <source>
        <dbReference type="ARBA" id="ARBA00023159"/>
    </source>
</evidence>
<dbReference type="GO" id="GO:0003723">
    <property type="term" value="F:RNA binding"/>
    <property type="evidence" value="ECO:0007669"/>
    <property type="project" value="InterPro"/>
</dbReference>
<dbReference type="SUPFAM" id="SSF117130">
    <property type="entry name" value="CsrA-like"/>
    <property type="match status" value="1"/>
</dbReference>
<dbReference type="Proteomes" id="UP000054698">
    <property type="component" value="Unassembled WGS sequence"/>
</dbReference>
<reference evidence="3 5" key="2">
    <citation type="submission" date="2018-06" db="EMBL/GenBank/DDBJ databases">
        <authorList>
            <consortium name="Pathogen Informatics"/>
            <person name="Doyle S."/>
        </authorList>
    </citation>
    <scope>NUCLEOTIDE SEQUENCE [LARGE SCALE GENOMIC DNA]</scope>
    <source>
        <strain evidence="3 5">NCTC12022</strain>
    </source>
</reference>
<dbReference type="EMBL" id="UASS01000032">
    <property type="protein sequence ID" value="SPX62064.1"/>
    <property type="molecule type" value="Genomic_DNA"/>
</dbReference>
<protein>
    <submittedName>
        <fullName evidence="2">Carbon storage regulator</fullName>
    </submittedName>
</protein>
<organism evidence="2 4">
    <name type="scientific">Legionella feeleii</name>
    <dbReference type="NCBI Taxonomy" id="453"/>
    <lineage>
        <taxon>Bacteria</taxon>
        <taxon>Pseudomonadati</taxon>
        <taxon>Pseudomonadota</taxon>
        <taxon>Gammaproteobacteria</taxon>
        <taxon>Legionellales</taxon>
        <taxon>Legionellaceae</taxon>
        <taxon>Legionella</taxon>
    </lineage>
</organism>